<proteinExistence type="predicted"/>
<comment type="caution">
    <text evidence="1">The sequence shown here is derived from an EMBL/GenBank/DDBJ whole genome shotgun (WGS) entry which is preliminary data.</text>
</comment>
<gene>
    <name evidence="1" type="ORF">DV711_12730</name>
</gene>
<accession>A0A369WCI4</accession>
<dbReference type="AlphaFoldDB" id="A0A369WCI4"/>
<reference evidence="1 2" key="1">
    <citation type="submission" date="2018-07" db="EMBL/GenBank/DDBJ databases">
        <title>Motiliproteus coralliicola sp. nov., a bacterium isolated from Coral.</title>
        <authorList>
            <person name="Wang G."/>
        </authorList>
    </citation>
    <scope>NUCLEOTIDE SEQUENCE [LARGE SCALE GENOMIC DNA]</scope>
    <source>
        <strain evidence="1 2">C34</strain>
    </source>
</reference>
<name>A0A369WCI4_9GAMM</name>
<keyword evidence="2" id="KW-1185">Reference proteome</keyword>
<evidence type="ECO:0000313" key="2">
    <source>
        <dbReference type="Proteomes" id="UP000253769"/>
    </source>
</evidence>
<dbReference type="Proteomes" id="UP000253769">
    <property type="component" value="Unassembled WGS sequence"/>
</dbReference>
<dbReference type="RefSeq" id="WP_114696083.1">
    <property type="nucleotide sequence ID" value="NZ_QQOH01000003.1"/>
</dbReference>
<protein>
    <submittedName>
        <fullName evidence="1">Uncharacterized protein</fullName>
    </submittedName>
</protein>
<dbReference type="EMBL" id="QQOH01000003">
    <property type="protein sequence ID" value="RDE19738.1"/>
    <property type="molecule type" value="Genomic_DNA"/>
</dbReference>
<evidence type="ECO:0000313" key="1">
    <source>
        <dbReference type="EMBL" id="RDE19738.1"/>
    </source>
</evidence>
<organism evidence="1 2">
    <name type="scientific">Motiliproteus coralliicola</name>
    <dbReference type="NCBI Taxonomy" id="2283196"/>
    <lineage>
        <taxon>Bacteria</taxon>
        <taxon>Pseudomonadati</taxon>
        <taxon>Pseudomonadota</taxon>
        <taxon>Gammaproteobacteria</taxon>
        <taxon>Oceanospirillales</taxon>
        <taxon>Oceanospirillaceae</taxon>
        <taxon>Motiliproteus</taxon>
    </lineage>
</organism>
<sequence length="66" mass="7726">MLQLPGALRMLDIIHNHVLYPFYTLVGVEQMFAFCQRRQTLQMLMLGHRIDFTLMEIADFQAVLVS</sequence>